<keyword evidence="4" id="KW-1185">Reference proteome</keyword>
<proteinExistence type="predicted"/>
<feature type="domain" description="Bacterial repeat" evidence="2">
    <location>
        <begin position="601"/>
        <end position="669"/>
    </location>
</feature>
<evidence type="ECO:0000313" key="4">
    <source>
        <dbReference type="Proteomes" id="UP000297654"/>
    </source>
</evidence>
<reference evidence="3 4" key="1">
    <citation type="submission" date="2019-03" db="EMBL/GenBank/DDBJ databases">
        <title>Genomics of glacier-inhabiting Cryobacterium strains.</title>
        <authorList>
            <person name="Liu Q."/>
            <person name="Xin Y.-H."/>
        </authorList>
    </citation>
    <scope>NUCLEOTIDE SEQUENCE [LARGE SCALE GENOMIC DNA]</scope>
    <source>
        <strain evidence="3 4">Hh15</strain>
    </source>
</reference>
<dbReference type="EMBL" id="SOFF01000041">
    <property type="protein sequence ID" value="TFB85511.1"/>
    <property type="molecule type" value="Genomic_DNA"/>
</dbReference>
<protein>
    <submittedName>
        <fullName evidence="3">Metallophosphoesterase</fullName>
    </submittedName>
</protein>
<dbReference type="Gene3D" id="2.60.40.2700">
    <property type="match status" value="1"/>
</dbReference>
<dbReference type="OrthoDB" id="1956004at2"/>
<evidence type="ECO:0000259" key="2">
    <source>
        <dbReference type="Pfam" id="PF18998"/>
    </source>
</evidence>
<dbReference type="Gene3D" id="2.60.40.10">
    <property type="entry name" value="Immunoglobulins"/>
    <property type="match status" value="1"/>
</dbReference>
<dbReference type="Pfam" id="PF18998">
    <property type="entry name" value="Flg_new_2"/>
    <property type="match status" value="2"/>
</dbReference>
<dbReference type="InterPro" id="IPR013783">
    <property type="entry name" value="Ig-like_fold"/>
</dbReference>
<dbReference type="RefSeq" id="WP_092109165.1">
    <property type="nucleotide sequence ID" value="NZ_FOCN01000005.1"/>
</dbReference>
<accession>A0A1H8F6P5</accession>
<evidence type="ECO:0000259" key="1">
    <source>
        <dbReference type="Pfam" id="PF00149"/>
    </source>
</evidence>
<dbReference type="GO" id="GO:0005975">
    <property type="term" value="P:carbohydrate metabolic process"/>
    <property type="evidence" value="ECO:0007669"/>
    <property type="project" value="UniProtKB-ARBA"/>
</dbReference>
<dbReference type="InterPro" id="IPR051918">
    <property type="entry name" value="STPP_CPPED1"/>
</dbReference>
<dbReference type="InterPro" id="IPR042229">
    <property type="entry name" value="Listeria/Bacterioides_rpt_sf"/>
</dbReference>
<gene>
    <name evidence="3" type="ORF">E3O10_15385</name>
</gene>
<sequence>MSRHFRSSRAGTWAGRVLAITAASALIGSLTALPAQAAADPQVPTPTPTTEAAAPDAPAPDTTAPTLADVEIPNSTKLNEELVLPAAAVTDDSGEDISLVVTATGPDGVDVRLYENTDGGFPLTPEVAGTYVVTYAAMDSADNLAQETYEFTVDSPAPLAPQATDTVIELPSDTPGSISFASIGDIHNSWSELDMAFDFWHEQNVDASLFVGDLTNNATAAEYQGLRDTLDRSQGDLPVIASLGNHDVGSNLSGYNLFQSTLGQAPNADYVMNGYHFISVSPGSGQLNEDTMFPSSGSGNDYAYAADWLETRLAAAVAADPEQPVFVLVHAPLRCTHYVSNEWYGSGLATGCGDDFDSLFEVYPQAVVWGGHIHTPNHISTSIWQGAEGAGGFTTVNAPPLAYYEFERGVVNTDPYSKVTNDSTPDDGGDNRETAIVEVEGSVVTIKTYDLRANAWEDQVWTWDVAESIDDALPFEERFPLGDARADKTEAPMWPEGSAVEVSEIEPTEAMVTFNQAAVAPNEVGDIVHKYRYQVIDTATEQVVNTFTQWSGFYFMPMPETLNHIVWNTAPGREYEARISPINTWGKEGDYISTTFSTKGYDVGITLAGAGTASADLADAMPGDTVTLTATPAEGEIFLGWDVIEGDVEIVEGAFTMPSGHVSIEAVFTGSSGSVDAHAVTTTVRGNGVVSADPAAAIGGTTVTLSGEPADGNELWAWELGVDGLDVPVGTIQVDGSSTFVMPERDVTVTGVFGLPDHYGIVYDGNGATGGETASGELPVDGSGTLALNGFERDYHRFIGWGTEPDGTGERFGAGVDVRALAEARSTVTLYAQWQNLASEIAVESFDWLAGTLKPGVQHNPDVVGWTHEGPDGWSVTNADAMGADGMKDLRGWTFATPDFWLADIQGRDSFTKGTGVIAVADGDEWNDAAGAGVMDTTLNAPALTLPEGATEVRVRWDNSYRHEAGQSAEALLEFDNGDHVTLAAWGDGSPEMDDINSHRDGVVTVPVGAKSATVKFHYTAGNNWWWAIDNVQIDAILGNAPAEFASTGIAVTGSAKVGETLTADISGWAPQPEQVSYQWLREGKVIRGADEATYDLTNRDQNKRVQVVVTGVLEGFVPVTVTSEKTDKVTKPDRRH</sequence>
<dbReference type="Proteomes" id="UP000297654">
    <property type="component" value="Unassembled WGS sequence"/>
</dbReference>
<organism evidence="3 4">
    <name type="scientific">Cryobacterium luteum</name>
    <dbReference type="NCBI Taxonomy" id="1424661"/>
    <lineage>
        <taxon>Bacteria</taxon>
        <taxon>Bacillati</taxon>
        <taxon>Actinomycetota</taxon>
        <taxon>Actinomycetes</taxon>
        <taxon>Micrococcales</taxon>
        <taxon>Microbacteriaceae</taxon>
        <taxon>Cryobacterium</taxon>
    </lineage>
</organism>
<dbReference type="Gene3D" id="2.60.40.4270">
    <property type="entry name" value="Listeria-Bacteroides repeat domain"/>
    <property type="match status" value="1"/>
</dbReference>
<dbReference type="PANTHER" id="PTHR43143">
    <property type="entry name" value="METALLOPHOSPHOESTERASE, CALCINEURIN SUPERFAMILY"/>
    <property type="match status" value="1"/>
</dbReference>
<comment type="caution">
    <text evidence="3">The sequence shown here is derived from an EMBL/GenBank/DDBJ whole genome shotgun (WGS) entry which is preliminary data.</text>
</comment>
<feature type="domain" description="Calcineurin-like phosphoesterase" evidence="1">
    <location>
        <begin position="180"/>
        <end position="376"/>
    </location>
</feature>
<dbReference type="PANTHER" id="PTHR43143:SF1">
    <property type="entry name" value="SERINE_THREONINE-PROTEIN PHOSPHATASE CPPED1"/>
    <property type="match status" value="1"/>
</dbReference>
<dbReference type="Gene3D" id="3.60.21.10">
    <property type="match status" value="1"/>
</dbReference>
<evidence type="ECO:0000313" key="3">
    <source>
        <dbReference type="EMBL" id="TFB85511.1"/>
    </source>
</evidence>
<feature type="domain" description="Bacterial repeat" evidence="2">
    <location>
        <begin position="679"/>
        <end position="753"/>
    </location>
</feature>
<name>A0A1H8F6P5_9MICO</name>
<dbReference type="InterPro" id="IPR004843">
    <property type="entry name" value="Calcineurin-like_PHP"/>
</dbReference>
<dbReference type="InterPro" id="IPR029052">
    <property type="entry name" value="Metallo-depent_PP-like"/>
</dbReference>
<dbReference type="STRING" id="1424661.SAMN05216281_105189"/>
<dbReference type="InterPro" id="IPR044060">
    <property type="entry name" value="Bacterial_rp_domain"/>
</dbReference>
<dbReference type="Pfam" id="PF00149">
    <property type="entry name" value="Metallophos"/>
    <property type="match status" value="1"/>
</dbReference>
<dbReference type="AlphaFoldDB" id="A0A1H8F6P5"/>
<dbReference type="SUPFAM" id="SSF56300">
    <property type="entry name" value="Metallo-dependent phosphatases"/>
    <property type="match status" value="1"/>
</dbReference>
<dbReference type="GO" id="GO:0016787">
    <property type="term" value="F:hydrolase activity"/>
    <property type="evidence" value="ECO:0007669"/>
    <property type="project" value="InterPro"/>
</dbReference>